<evidence type="ECO:0000313" key="9">
    <source>
        <dbReference type="EMBL" id="AZP57158.1"/>
    </source>
</evidence>
<comment type="similarity">
    <text evidence="1 6">Belongs to the ferritin family.</text>
</comment>
<dbReference type="Gene3D" id="1.20.1260.10">
    <property type="match status" value="1"/>
</dbReference>
<protein>
    <recommendedName>
        <fullName evidence="6">Ferritin</fullName>
        <ecNumber evidence="6">1.16.3.1</ecNumber>
    </recommendedName>
</protein>
<evidence type="ECO:0000256" key="5">
    <source>
        <dbReference type="PIRSR" id="PIRSR601519-1"/>
    </source>
</evidence>
<feature type="binding site" evidence="5">
    <location>
        <position position="177"/>
    </location>
    <ligand>
        <name>Fe cation</name>
        <dbReference type="ChEBI" id="CHEBI:24875"/>
        <label>1</label>
    </ligand>
</feature>
<sequence length="221" mass="25012">MALVIQAWLLVIGIIAVQATTGSDLEYNCMPDNGDKVFPKEVCYIQHCAKAIEGQIKEELNAAFKYMYMGIRFGQYTVDRPGIAKFLMEAATEERSHAILMLDYLNTRGINLSTSLSFSFQFKNYTVYLKNMMYRDALKEALNMEIEVTKLIYDVVSACGNDFHGADVFTNPILDEQHKGVRKLQGALRAFDDLSENYTGENAVLAEYIFDQKMLSGEFLS</sequence>
<dbReference type="GO" id="GO:0006826">
    <property type="term" value="P:iron ion transport"/>
    <property type="evidence" value="ECO:0007669"/>
    <property type="project" value="InterPro"/>
</dbReference>
<evidence type="ECO:0000256" key="3">
    <source>
        <dbReference type="ARBA" id="ARBA00022723"/>
    </source>
</evidence>
<dbReference type="EC" id="1.16.3.1" evidence="6"/>
<dbReference type="GO" id="GO:0005737">
    <property type="term" value="C:cytoplasm"/>
    <property type="evidence" value="ECO:0007669"/>
    <property type="project" value="TreeGrafter"/>
</dbReference>
<evidence type="ECO:0000256" key="1">
    <source>
        <dbReference type="ARBA" id="ARBA00007513"/>
    </source>
</evidence>
<keyword evidence="4 5" id="KW-0408">Iron</keyword>
<dbReference type="InterPro" id="IPR009040">
    <property type="entry name" value="Ferritin-like_diiron"/>
</dbReference>
<feature type="binding site" evidence="5">
    <location>
        <position position="59"/>
    </location>
    <ligand>
        <name>Fe cation</name>
        <dbReference type="ChEBI" id="CHEBI:24875"/>
        <label>1</label>
    </ligand>
</feature>
<name>A0A3S9JP60_PROCL</name>
<keyword evidence="2 6" id="KW-0409">Iron storage</keyword>
<dbReference type="GO" id="GO:0008198">
    <property type="term" value="F:ferrous iron binding"/>
    <property type="evidence" value="ECO:0007669"/>
    <property type="project" value="TreeGrafter"/>
</dbReference>
<dbReference type="GO" id="GO:0004322">
    <property type="term" value="F:ferroxidase activity"/>
    <property type="evidence" value="ECO:0007669"/>
    <property type="project" value="UniProtKB-EC"/>
</dbReference>
<accession>A0A3S9JP60</accession>
<evidence type="ECO:0000256" key="2">
    <source>
        <dbReference type="ARBA" id="ARBA00022434"/>
    </source>
</evidence>
<feature type="binding site" evidence="5">
    <location>
        <position position="145"/>
    </location>
    <ligand>
        <name>Fe cation</name>
        <dbReference type="ChEBI" id="CHEBI:24875"/>
        <label>1</label>
    </ligand>
</feature>
<keyword evidence="7" id="KW-0732">Signal</keyword>
<dbReference type="Pfam" id="PF00210">
    <property type="entry name" value="Ferritin"/>
    <property type="match status" value="1"/>
</dbReference>
<dbReference type="InterPro" id="IPR012347">
    <property type="entry name" value="Ferritin-like"/>
</dbReference>
<dbReference type="InterPro" id="IPR009078">
    <property type="entry name" value="Ferritin-like_SF"/>
</dbReference>
<comment type="function">
    <text evidence="6">Stores iron in a soluble, non-toxic, readily available form. Important for iron homeostasis. Iron is taken up in the ferrous form and deposited as ferric hydroxides after oxidation.</text>
</comment>
<dbReference type="PANTHER" id="PTHR11431:SF43">
    <property type="entry name" value="FERRITIN"/>
    <property type="match status" value="1"/>
</dbReference>
<reference evidence="9" key="1">
    <citation type="journal article" date="2018" name="Fish Shellfish Immunol.">
        <title>A novel ferritin gene from Procambarus clarkii involved in the immune defense against Aeromonas hydrophila infection and inhibits WSSV replication.</title>
        <authorList>
            <person name="Yang H."/>
            <person name="Liu Z."/>
            <person name="Jiang Q."/>
            <person name="Xu J."/>
            <person name="An Z."/>
            <person name="Zhang Y."/>
            <person name="Xiong D."/>
            <person name="Wang L."/>
        </authorList>
    </citation>
    <scope>NUCLEOTIDE SEQUENCE</scope>
</reference>
<organism evidence="9">
    <name type="scientific">Procambarus clarkii</name>
    <name type="common">Red swamp crayfish</name>
    <dbReference type="NCBI Taxonomy" id="6728"/>
    <lineage>
        <taxon>Eukaryota</taxon>
        <taxon>Metazoa</taxon>
        <taxon>Ecdysozoa</taxon>
        <taxon>Arthropoda</taxon>
        <taxon>Crustacea</taxon>
        <taxon>Multicrustacea</taxon>
        <taxon>Malacostraca</taxon>
        <taxon>Eumalacostraca</taxon>
        <taxon>Eucarida</taxon>
        <taxon>Decapoda</taxon>
        <taxon>Pleocyemata</taxon>
        <taxon>Astacidea</taxon>
        <taxon>Astacoidea</taxon>
        <taxon>Cambaridae</taxon>
        <taxon>Procambarus</taxon>
    </lineage>
</organism>
<keyword evidence="3 5" id="KW-0479">Metal-binding</keyword>
<evidence type="ECO:0000256" key="7">
    <source>
        <dbReference type="SAM" id="SignalP"/>
    </source>
</evidence>
<dbReference type="OrthoDB" id="186462at2759"/>
<evidence type="ECO:0000256" key="6">
    <source>
        <dbReference type="RuleBase" id="RU361145"/>
    </source>
</evidence>
<comment type="catalytic activity">
    <reaction evidence="6">
        <text>4 Fe(2+) + O2 + 4 H(+) = 4 Fe(3+) + 2 H2O</text>
        <dbReference type="Rhea" id="RHEA:11148"/>
        <dbReference type="ChEBI" id="CHEBI:15377"/>
        <dbReference type="ChEBI" id="CHEBI:15378"/>
        <dbReference type="ChEBI" id="CHEBI:15379"/>
        <dbReference type="ChEBI" id="CHEBI:29033"/>
        <dbReference type="ChEBI" id="CHEBI:29034"/>
        <dbReference type="EC" id="1.16.3.1"/>
    </reaction>
</comment>
<feature type="domain" description="Ferritin-like diiron" evidence="8">
    <location>
        <begin position="42"/>
        <end position="195"/>
    </location>
</feature>
<evidence type="ECO:0000256" key="4">
    <source>
        <dbReference type="ARBA" id="ARBA00023004"/>
    </source>
</evidence>
<dbReference type="InterPro" id="IPR008331">
    <property type="entry name" value="Ferritin_DPS_dom"/>
</dbReference>
<evidence type="ECO:0000259" key="8">
    <source>
        <dbReference type="PROSITE" id="PS50905"/>
    </source>
</evidence>
<dbReference type="InterPro" id="IPR001519">
    <property type="entry name" value="Ferritin"/>
</dbReference>
<dbReference type="PROSITE" id="PS50905">
    <property type="entry name" value="FERRITIN_LIKE"/>
    <property type="match status" value="1"/>
</dbReference>
<feature type="binding site" evidence="5">
    <location>
        <position position="94"/>
    </location>
    <ligand>
        <name>Fe cation</name>
        <dbReference type="ChEBI" id="CHEBI:24875"/>
        <label>1</label>
    </ligand>
</feature>
<proteinExistence type="evidence at transcript level"/>
<dbReference type="GO" id="GO:0006879">
    <property type="term" value="P:intracellular iron ion homeostasis"/>
    <property type="evidence" value="ECO:0007669"/>
    <property type="project" value="UniProtKB-KW"/>
</dbReference>
<dbReference type="SUPFAM" id="SSF47240">
    <property type="entry name" value="Ferritin-like"/>
    <property type="match status" value="1"/>
</dbReference>
<feature type="binding site" evidence="5">
    <location>
        <position position="97"/>
    </location>
    <ligand>
        <name>Fe cation</name>
        <dbReference type="ChEBI" id="CHEBI:24875"/>
        <label>1</label>
    </ligand>
</feature>
<dbReference type="GO" id="GO:0008199">
    <property type="term" value="F:ferric iron binding"/>
    <property type="evidence" value="ECO:0007669"/>
    <property type="project" value="InterPro"/>
</dbReference>
<feature type="chain" id="PRO_5019185448" description="Ferritin" evidence="7">
    <location>
        <begin position="20"/>
        <end position="221"/>
    </location>
</feature>
<dbReference type="EMBL" id="MH992753">
    <property type="protein sequence ID" value="AZP57158.1"/>
    <property type="molecule type" value="mRNA"/>
</dbReference>
<dbReference type="PANTHER" id="PTHR11431">
    <property type="entry name" value="FERRITIN"/>
    <property type="match status" value="1"/>
</dbReference>
<dbReference type="AlphaFoldDB" id="A0A3S9JP60"/>
<keyword evidence="6" id="KW-0560">Oxidoreductase</keyword>
<feature type="signal peptide" evidence="7">
    <location>
        <begin position="1"/>
        <end position="19"/>
    </location>
</feature>